<accession>A0A1G2DIT0</accession>
<dbReference type="InterPro" id="IPR002109">
    <property type="entry name" value="Glutaredoxin"/>
</dbReference>
<dbReference type="AlphaFoldDB" id="A0A1G2DIT0"/>
<dbReference type="NCBIfam" id="TIGR02196">
    <property type="entry name" value="GlrX_YruB"/>
    <property type="match status" value="1"/>
</dbReference>
<dbReference type="CDD" id="cd02976">
    <property type="entry name" value="NrdH"/>
    <property type="match status" value="1"/>
</dbReference>
<dbReference type="PANTHER" id="PTHR34386:SF1">
    <property type="entry name" value="GLUTAREDOXIN-LIKE PROTEIN NRDH"/>
    <property type="match status" value="1"/>
</dbReference>
<dbReference type="GO" id="GO:0009055">
    <property type="term" value="F:electron transfer activity"/>
    <property type="evidence" value="ECO:0007669"/>
    <property type="project" value="TreeGrafter"/>
</dbReference>
<dbReference type="Gene3D" id="3.40.30.10">
    <property type="entry name" value="Glutaredoxin"/>
    <property type="match status" value="1"/>
</dbReference>
<gene>
    <name evidence="2" type="ORF">A2942_01015</name>
</gene>
<dbReference type="PROSITE" id="PS51354">
    <property type="entry name" value="GLUTAREDOXIN_2"/>
    <property type="match status" value="1"/>
</dbReference>
<reference evidence="2 3" key="1">
    <citation type="journal article" date="2016" name="Nat. Commun.">
        <title>Thousands of microbial genomes shed light on interconnected biogeochemical processes in an aquifer system.</title>
        <authorList>
            <person name="Anantharaman K."/>
            <person name="Brown C.T."/>
            <person name="Hug L.A."/>
            <person name="Sharon I."/>
            <person name="Castelle C.J."/>
            <person name="Probst A.J."/>
            <person name="Thomas B.C."/>
            <person name="Singh A."/>
            <person name="Wilkins M.J."/>
            <person name="Karaoz U."/>
            <person name="Brodie E.L."/>
            <person name="Williams K.H."/>
            <person name="Hubbard S.S."/>
            <person name="Banfield J.F."/>
        </authorList>
    </citation>
    <scope>NUCLEOTIDE SEQUENCE [LARGE SCALE GENOMIC DNA]</scope>
</reference>
<dbReference type="PANTHER" id="PTHR34386">
    <property type="entry name" value="GLUTAREDOXIN"/>
    <property type="match status" value="1"/>
</dbReference>
<dbReference type="Pfam" id="PF00462">
    <property type="entry name" value="Glutaredoxin"/>
    <property type="match status" value="1"/>
</dbReference>
<dbReference type="EMBL" id="MHLP01000007">
    <property type="protein sequence ID" value="OGZ13413.1"/>
    <property type="molecule type" value="Genomic_DNA"/>
</dbReference>
<protein>
    <submittedName>
        <fullName evidence="2">NrdH-redoxin</fullName>
    </submittedName>
</protein>
<proteinExistence type="predicted"/>
<name>A0A1G2DIT0_9BACT</name>
<dbReference type="InterPro" id="IPR051548">
    <property type="entry name" value="Grx-like_ET"/>
</dbReference>
<dbReference type="GO" id="GO:0045454">
    <property type="term" value="P:cell redox homeostasis"/>
    <property type="evidence" value="ECO:0007669"/>
    <property type="project" value="TreeGrafter"/>
</dbReference>
<evidence type="ECO:0000313" key="3">
    <source>
        <dbReference type="Proteomes" id="UP000178534"/>
    </source>
</evidence>
<comment type="caution">
    <text evidence="2">The sequence shown here is derived from an EMBL/GenBank/DDBJ whole genome shotgun (WGS) entry which is preliminary data.</text>
</comment>
<dbReference type="STRING" id="1798665.A2942_01015"/>
<dbReference type="SUPFAM" id="SSF52833">
    <property type="entry name" value="Thioredoxin-like"/>
    <property type="match status" value="1"/>
</dbReference>
<evidence type="ECO:0000313" key="2">
    <source>
        <dbReference type="EMBL" id="OGZ13413.1"/>
    </source>
</evidence>
<dbReference type="Proteomes" id="UP000178534">
    <property type="component" value="Unassembled WGS sequence"/>
</dbReference>
<feature type="domain" description="Glutaredoxin" evidence="1">
    <location>
        <begin position="4"/>
        <end position="63"/>
    </location>
</feature>
<dbReference type="InterPro" id="IPR036249">
    <property type="entry name" value="Thioredoxin-like_sf"/>
</dbReference>
<evidence type="ECO:0000259" key="1">
    <source>
        <dbReference type="Pfam" id="PF00462"/>
    </source>
</evidence>
<organism evidence="2 3">
    <name type="scientific">Candidatus Lloydbacteria bacterium RIFCSPLOWO2_01_FULL_50_20</name>
    <dbReference type="NCBI Taxonomy" id="1798665"/>
    <lineage>
        <taxon>Bacteria</taxon>
        <taxon>Candidatus Lloydiibacteriota</taxon>
    </lineage>
</organism>
<dbReference type="InterPro" id="IPR011911">
    <property type="entry name" value="GlrX_YruB"/>
</dbReference>
<sequence>MKPVAIYTTETCGYCRLAKEFFQKNNIQYQEFNVGTDLEKRKEMIEKSGQMGVPVIVVGDDMIVGFNKPKLEGLLNIPAAVA</sequence>